<evidence type="ECO:0000313" key="2">
    <source>
        <dbReference type="Proteomes" id="UP000191110"/>
    </source>
</evidence>
<dbReference type="AlphaFoldDB" id="A0A1T2L1P7"/>
<comment type="caution">
    <text evidence="1">The sequence shown here is derived from an EMBL/GenBank/DDBJ whole genome shotgun (WGS) entry which is preliminary data.</text>
</comment>
<organism evidence="1 2">
    <name type="scientific">Solemya pervernicosa gill symbiont</name>
    <dbReference type="NCBI Taxonomy" id="642797"/>
    <lineage>
        <taxon>Bacteria</taxon>
        <taxon>Pseudomonadati</taxon>
        <taxon>Pseudomonadota</taxon>
        <taxon>Gammaproteobacteria</taxon>
        <taxon>sulfur-oxidizing symbionts</taxon>
    </lineage>
</organism>
<reference evidence="1 2" key="1">
    <citation type="submission" date="2016-11" db="EMBL/GenBank/DDBJ databases">
        <title>Mixed transmission modes and dynamic genome evolution in an obligate animal-bacterial symbiosis.</title>
        <authorList>
            <person name="Russell S.L."/>
            <person name="Corbett-Detig R.B."/>
            <person name="Cavanaugh C.M."/>
        </authorList>
    </citation>
    <scope>NUCLEOTIDE SEQUENCE [LARGE SCALE GENOMIC DNA]</scope>
    <source>
        <strain evidence="1">Sveles-Q1</strain>
    </source>
</reference>
<dbReference type="Proteomes" id="UP000191110">
    <property type="component" value="Unassembled WGS sequence"/>
</dbReference>
<evidence type="ECO:0008006" key="3">
    <source>
        <dbReference type="Google" id="ProtNLM"/>
    </source>
</evidence>
<dbReference type="EMBL" id="MPRL01000065">
    <property type="protein sequence ID" value="OOZ38984.1"/>
    <property type="molecule type" value="Genomic_DNA"/>
</dbReference>
<name>A0A1T2L1P7_9GAMM</name>
<protein>
    <recommendedName>
        <fullName evidence="3">Transglutaminase-like domain-containing protein</fullName>
    </recommendedName>
</protein>
<evidence type="ECO:0000313" key="1">
    <source>
        <dbReference type="EMBL" id="OOZ38984.1"/>
    </source>
</evidence>
<accession>A0A1T2L1P7</accession>
<keyword evidence="2" id="KW-1185">Reference proteome</keyword>
<gene>
    <name evidence="1" type="ORF">BOW53_13360</name>
</gene>
<proteinExistence type="predicted"/>
<sequence>MIYIYFSHALINKPRILLSINFKTIMRIITMLRKIIALITITLLFNSVSASPYDEAISSWKSHEDVGNWLNSNFTFDTSRQRMIATILKTDGPTSLVVRNPTNLFERNSSGWCGDSANFALKSLNKIDPAHNARWVFIWNNDGPPHHWVTAFNYNKKLYIMDFGTGDKWTAMQGIHGPYDSLDGYHNFLASLNITGFEVGEVAYRDMPGDED</sequence>